<feature type="compositionally biased region" description="Low complexity" evidence="1">
    <location>
        <begin position="384"/>
        <end position="404"/>
    </location>
</feature>
<proteinExistence type="predicted"/>
<feature type="compositionally biased region" description="Gly residues" evidence="1">
    <location>
        <begin position="435"/>
        <end position="447"/>
    </location>
</feature>
<feature type="compositionally biased region" description="Acidic residues" evidence="1">
    <location>
        <begin position="159"/>
        <end position="168"/>
    </location>
</feature>
<sequence length="760" mass="76653">MTGPGAWPETSESAYSNRASALRETLTGLERARQSWATNQASLFNGIHVWSGGASEKAGAQVSKSAWSMALHEQQLKVAIQWCDRATEHISGAKETIGGNVRGAQEKIAEMERLAAEQGKDATYAIRSLVNDKYMENFDTLGDVAEKLGFERGIPQTPFDEDDLLDPGDGDRGSTIRAVSTLTKPTDGGRVSTSVPSSSSGLPPTQQPEKIVDRQFVSNSAPQAPVPPNPPLQSRGGVESETLPASVAGPSPVGPPPSPSGKPTASVPPFTSGVPSANARLMSTSPASPLSSGGSSSSGAPSLGGGSGSGGGASFGVSGGAGGSSSGGSSSSPASDSQSSIGGQPSFDPSEGASGASSGYGDQAPIHSPPISDTVSNFGPPMQPASAPASAPMAAPAASMAAPADVPPPISAGPSNPVTGQAAQTPVAPVAPPSAGGGGMPMAGGGPAMPPPPMPLGPPPTPSPAAPVVPASAAPPPVAPSASSAGSVVGAPAPVPVSAARAERDAIAGSMRRQSGGDPVQVARRVAAALNAVESMDFGFFWATGVSKDGTILVANSYGIGYIPDGVKLPEGVKMVSADESIALEERAKWATFPMLALHGWAQHHDVPLRAVVATAEQFDGFDPGAARVILTADDIPERGDMAGRSRLEVIAPGAARQLGSVDDAMLGDLLPPAPADATPPADNSMMLWFEVMKPLMSTAADRGAAHLQAMVNYANHAQELALHKAQTAPDAAVQRAAIADWLYWQHVSVMSGDALVVKR</sequence>
<evidence type="ECO:0000313" key="3">
    <source>
        <dbReference type="Proteomes" id="UP000193564"/>
    </source>
</evidence>
<accession>A0A1X1T4L6</accession>
<organism evidence="2 3">
    <name type="scientific">Mycolicibacterium doricum</name>
    <dbReference type="NCBI Taxonomy" id="126673"/>
    <lineage>
        <taxon>Bacteria</taxon>
        <taxon>Bacillati</taxon>
        <taxon>Actinomycetota</taxon>
        <taxon>Actinomycetes</taxon>
        <taxon>Mycobacteriales</taxon>
        <taxon>Mycobacteriaceae</taxon>
        <taxon>Mycolicibacterium</taxon>
    </lineage>
</organism>
<evidence type="ECO:0000256" key="1">
    <source>
        <dbReference type="SAM" id="MobiDB-lite"/>
    </source>
</evidence>
<dbReference type="OrthoDB" id="4636484at2"/>
<feature type="region of interest" description="Disordered" evidence="1">
    <location>
        <begin position="153"/>
        <end position="207"/>
    </location>
</feature>
<gene>
    <name evidence="2" type="ORF">AWC01_12960</name>
</gene>
<dbReference type="EMBL" id="LQOS01000033">
    <property type="protein sequence ID" value="ORV39526.1"/>
    <property type="molecule type" value="Genomic_DNA"/>
</dbReference>
<feature type="compositionally biased region" description="Low complexity" evidence="1">
    <location>
        <begin position="480"/>
        <end position="489"/>
    </location>
</feature>
<keyword evidence="3" id="KW-1185">Reference proteome</keyword>
<feature type="compositionally biased region" description="Low complexity" evidence="1">
    <location>
        <begin position="327"/>
        <end position="343"/>
    </location>
</feature>
<name>A0A1X1T4L6_9MYCO</name>
<dbReference type="STRING" id="126673.AWC01_12960"/>
<reference evidence="2 3" key="1">
    <citation type="submission" date="2016-01" db="EMBL/GenBank/DDBJ databases">
        <title>The new phylogeny of the genus Mycobacterium.</title>
        <authorList>
            <person name="Tarcisio F."/>
            <person name="Conor M."/>
            <person name="Antonella G."/>
            <person name="Elisabetta G."/>
            <person name="Giulia F.S."/>
            <person name="Sara T."/>
            <person name="Anna F."/>
            <person name="Clotilde B."/>
            <person name="Roberto B."/>
            <person name="Veronica D.S."/>
            <person name="Fabio R."/>
            <person name="Monica P."/>
            <person name="Olivier J."/>
            <person name="Enrico T."/>
            <person name="Nicola S."/>
        </authorList>
    </citation>
    <scope>NUCLEOTIDE SEQUENCE [LARGE SCALE GENOMIC DNA]</scope>
    <source>
        <strain evidence="2 3">DSM 44339</strain>
    </source>
</reference>
<feature type="compositionally biased region" description="Low complexity" evidence="1">
    <location>
        <begin position="283"/>
        <end position="301"/>
    </location>
</feature>
<evidence type="ECO:0008006" key="4">
    <source>
        <dbReference type="Google" id="ProtNLM"/>
    </source>
</evidence>
<feature type="compositionally biased region" description="Gly residues" evidence="1">
    <location>
        <begin position="302"/>
        <end position="326"/>
    </location>
</feature>
<feature type="compositionally biased region" description="Low complexity" evidence="1">
    <location>
        <begin position="188"/>
        <end position="204"/>
    </location>
</feature>
<feature type="region of interest" description="Disordered" evidence="1">
    <location>
        <begin position="219"/>
        <end position="489"/>
    </location>
</feature>
<evidence type="ECO:0000313" key="2">
    <source>
        <dbReference type="EMBL" id="ORV39526.1"/>
    </source>
</evidence>
<dbReference type="AlphaFoldDB" id="A0A1X1T4L6"/>
<comment type="caution">
    <text evidence="2">The sequence shown here is derived from an EMBL/GenBank/DDBJ whole genome shotgun (WGS) entry which is preliminary data.</text>
</comment>
<dbReference type="Proteomes" id="UP000193564">
    <property type="component" value="Unassembled WGS sequence"/>
</dbReference>
<feature type="compositionally biased region" description="Pro residues" evidence="1">
    <location>
        <begin position="448"/>
        <end position="479"/>
    </location>
</feature>
<protein>
    <recommendedName>
        <fullName evidence="4">Secretion protein EspK</fullName>
    </recommendedName>
</protein>
<feature type="compositionally biased region" description="Polar residues" evidence="1">
    <location>
        <begin position="413"/>
        <end position="424"/>
    </location>
</feature>
<feature type="compositionally biased region" description="Low complexity" evidence="1">
    <location>
        <begin position="350"/>
        <end position="361"/>
    </location>
</feature>